<dbReference type="OrthoDB" id="442503at2759"/>
<evidence type="ECO:0000256" key="9">
    <source>
        <dbReference type="ARBA" id="ARBA00023136"/>
    </source>
</evidence>
<feature type="transmembrane region" description="Helical" evidence="11">
    <location>
        <begin position="180"/>
        <end position="200"/>
    </location>
</feature>
<dbReference type="PANTHER" id="PTHR18945">
    <property type="entry name" value="NEUROTRANSMITTER GATED ION CHANNEL"/>
    <property type="match status" value="1"/>
</dbReference>
<evidence type="ECO:0000313" key="14">
    <source>
        <dbReference type="EMBL" id="KAF2882011.1"/>
    </source>
</evidence>
<dbReference type="AlphaFoldDB" id="A0A8K0CB13"/>
<dbReference type="PRINTS" id="PR00253">
    <property type="entry name" value="GABAARECEPTR"/>
</dbReference>
<keyword evidence="15" id="KW-1185">Reference proteome</keyword>
<dbReference type="PRINTS" id="PR00252">
    <property type="entry name" value="NRIONCHANNEL"/>
</dbReference>
<keyword evidence="5 11" id="KW-0812">Transmembrane</keyword>
<sequence>MHILSIDKLSEERMDFTVRLLLRQMWKDDRLNYDNIKGQIKQITINDPDLIWTPDIFFTNEKKGHKYDITLPNVFIRMSPDGSVLCSRKLSITASCLMDLKKFPFDKQECPLKMGAFGFTTEDVTLLWRDYAPVTISRATHLPLFTLEKFVTHSGVNNINTGEYSYLTLIFYLSRTLNHYLLHTYLPCTMLVITSWIPFWLNKKYLTARLLISIATMLTGALIIYDQNKMEAKLSYSTCMDCFTGTCLTVIFISVIETVIVHGLTERESSNEHKDCNTNGDIQKEEHGKITVVKEWITKKLPSNANYIDVGARFIIPLVYLVFCIIYFTSVGGYDNDNTTTYYGNRTTETIVQL</sequence>
<evidence type="ECO:0000256" key="2">
    <source>
        <dbReference type="ARBA" id="ARBA00004236"/>
    </source>
</evidence>
<dbReference type="Pfam" id="PF02931">
    <property type="entry name" value="Neur_chan_LBD"/>
    <property type="match status" value="1"/>
</dbReference>
<keyword evidence="8 11" id="KW-0406">Ion transport</keyword>
<name>A0A8K0CB13_IGNLU</name>
<dbReference type="InterPro" id="IPR036734">
    <property type="entry name" value="Neur_chan_lig-bd_sf"/>
</dbReference>
<evidence type="ECO:0000256" key="10">
    <source>
        <dbReference type="ARBA" id="ARBA00023303"/>
    </source>
</evidence>
<comment type="caution">
    <text evidence="11">Lacks conserved residue(s) required for the propagation of feature annotation.</text>
</comment>
<dbReference type="Proteomes" id="UP000801492">
    <property type="component" value="Unassembled WGS sequence"/>
</dbReference>
<keyword evidence="6" id="KW-0732">Signal</keyword>
<dbReference type="InterPro" id="IPR018000">
    <property type="entry name" value="Neurotransmitter_ion_chnl_CS"/>
</dbReference>
<evidence type="ECO:0000256" key="5">
    <source>
        <dbReference type="ARBA" id="ARBA00022692"/>
    </source>
</evidence>
<dbReference type="InterPro" id="IPR036719">
    <property type="entry name" value="Neuro-gated_channel_TM_sf"/>
</dbReference>
<keyword evidence="4" id="KW-1003">Cell membrane</keyword>
<evidence type="ECO:0000256" key="4">
    <source>
        <dbReference type="ARBA" id="ARBA00022475"/>
    </source>
</evidence>
<accession>A0A8K0CB13</accession>
<dbReference type="InterPro" id="IPR006202">
    <property type="entry name" value="Neur_chan_lig-bd"/>
</dbReference>
<dbReference type="Gene3D" id="1.20.58.390">
    <property type="entry name" value="Neurotransmitter-gated ion-channel transmembrane domain"/>
    <property type="match status" value="1"/>
</dbReference>
<evidence type="ECO:0000313" key="15">
    <source>
        <dbReference type="Proteomes" id="UP000801492"/>
    </source>
</evidence>
<evidence type="ECO:0000256" key="6">
    <source>
        <dbReference type="ARBA" id="ARBA00022729"/>
    </source>
</evidence>
<keyword evidence="10 11" id="KW-0407">Ion channel</keyword>
<dbReference type="InterPro" id="IPR006201">
    <property type="entry name" value="Neur_channel"/>
</dbReference>
<reference evidence="14" key="1">
    <citation type="submission" date="2019-08" db="EMBL/GenBank/DDBJ databases">
        <title>The genome of the North American firefly Photinus pyralis.</title>
        <authorList>
            <consortium name="Photinus pyralis genome working group"/>
            <person name="Fallon T.R."/>
            <person name="Sander Lower S.E."/>
            <person name="Weng J.-K."/>
        </authorList>
    </citation>
    <scope>NUCLEOTIDE SEQUENCE</scope>
    <source>
        <strain evidence="14">TRF0915ILg1</strain>
        <tissue evidence="14">Whole body</tissue>
    </source>
</reference>
<keyword evidence="7 11" id="KW-1133">Transmembrane helix</keyword>
<dbReference type="InterPro" id="IPR006028">
    <property type="entry name" value="GABAA/Glycine_rcpt"/>
</dbReference>
<evidence type="ECO:0000256" key="3">
    <source>
        <dbReference type="ARBA" id="ARBA00022448"/>
    </source>
</evidence>
<feature type="domain" description="Neurotransmitter-gated ion-channel ligand-binding" evidence="12">
    <location>
        <begin position="1"/>
        <end position="173"/>
    </location>
</feature>
<protein>
    <submittedName>
        <fullName evidence="14">Uncharacterized protein</fullName>
    </submittedName>
</protein>
<dbReference type="GO" id="GO:0005886">
    <property type="term" value="C:plasma membrane"/>
    <property type="evidence" value="ECO:0007669"/>
    <property type="project" value="UniProtKB-SubCell"/>
</dbReference>
<evidence type="ECO:0000259" key="13">
    <source>
        <dbReference type="Pfam" id="PF02932"/>
    </source>
</evidence>
<evidence type="ECO:0000256" key="8">
    <source>
        <dbReference type="ARBA" id="ARBA00023065"/>
    </source>
</evidence>
<dbReference type="GO" id="GO:0005230">
    <property type="term" value="F:extracellular ligand-gated monoatomic ion channel activity"/>
    <property type="evidence" value="ECO:0007669"/>
    <property type="project" value="InterPro"/>
</dbReference>
<feature type="domain" description="Neurotransmitter-gated ion-channel transmembrane" evidence="13">
    <location>
        <begin position="184"/>
        <end position="278"/>
    </location>
</feature>
<dbReference type="PROSITE" id="PS00236">
    <property type="entry name" value="NEUROTR_ION_CHANNEL"/>
    <property type="match status" value="1"/>
</dbReference>
<dbReference type="InterPro" id="IPR038050">
    <property type="entry name" value="Neuro_actylchol_rec"/>
</dbReference>
<dbReference type="GO" id="GO:0004888">
    <property type="term" value="F:transmembrane signaling receptor activity"/>
    <property type="evidence" value="ECO:0007669"/>
    <property type="project" value="InterPro"/>
</dbReference>
<dbReference type="InterPro" id="IPR006029">
    <property type="entry name" value="Neurotrans-gated_channel_TM"/>
</dbReference>
<gene>
    <name evidence="14" type="ORF">ILUMI_24159</name>
</gene>
<dbReference type="EMBL" id="VTPC01090662">
    <property type="protein sequence ID" value="KAF2882011.1"/>
    <property type="molecule type" value="Genomic_DNA"/>
</dbReference>
<keyword evidence="9 11" id="KW-0472">Membrane</keyword>
<keyword evidence="3 11" id="KW-0813">Transport</keyword>
<evidence type="ECO:0000256" key="7">
    <source>
        <dbReference type="ARBA" id="ARBA00022989"/>
    </source>
</evidence>
<feature type="transmembrane region" description="Helical" evidence="11">
    <location>
        <begin position="206"/>
        <end position="225"/>
    </location>
</feature>
<dbReference type="GO" id="GO:0005254">
    <property type="term" value="F:chloride channel activity"/>
    <property type="evidence" value="ECO:0007669"/>
    <property type="project" value="UniProtKB-ARBA"/>
</dbReference>
<organism evidence="14 15">
    <name type="scientific">Ignelater luminosus</name>
    <name type="common">Cucubano</name>
    <name type="synonym">Pyrophorus luminosus</name>
    <dbReference type="NCBI Taxonomy" id="2038154"/>
    <lineage>
        <taxon>Eukaryota</taxon>
        <taxon>Metazoa</taxon>
        <taxon>Ecdysozoa</taxon>
        <taxon>Arthropoda</taxon>
        <taxon>Hexapoda</taxon>
        <taxon>Insecta</taxon>
        <taxon>Pterygota</taxon>
        <taxon>Neoptera</taxon>
        <taxon>Endopterygota</taxon>
        <taxon>Coleoptera</taxon>
        <taxon>Polyphaga</taxon>
        <taxon>Elateriformia</taxon>
        <taxon>Elateroidea</taxon>
        <taxon>Elateridae</taxon>
        <taxon>Agrypninae</taxon>
        <taxon>Pyrophorini</taxon>
        <taxon>Ignelater</taxon>
    </lineage>
</organism>
<proteinExistence type="inferred from homology"/>
<evidence type="ECO:0000256" key="1">
    <source>
        <dbReference type="ARBA" id="ARBA00004141"/>
    </source>
</evidence>
<dbReference type="GO" id="GO:0099095">
    <property type="term" value="F:ligand-gated monoatomic anion channel activity"/>
    <property type="evidence" value="ECO:0007669"/>
    <property type="project" value="UniProtKB-ARBA"/>
</dbReference>
<dbReference type="Gene3D" id="2.70.170.10">
    <property type="entry name" value="Neurotransmitter-gated ion-channel ligand-binding domain"/>
    <property type="match status" value="1"/>
</dbReference>
<dbReference type="SUPFAM" id="SSF63712">
    <property type="entry name" value="Nicotinic receptor ligand binding domain-like"/>
    <property type="match status" value="1"/>
</dbReference>
<dbReference type="SUPFAM" id="SSF90112">
    <property type="entry name" value="Neurotransmitter-gated ion-channel transmembrane pore"/>
    <property type="match status" value="1"/>
</dbReference>
<evidence type="ECO:0000256" key="11">
    <source>
        <dbReference type="RuleBase" id="RU000687"/>
    </source>
</evidence>
<dbReference type="Pfam" id="PF02932">
    <property type="entry name" value="Neur_chan_memb"/>
    <property type="match status" value="1"/>
</dbReference>
<comment type="similarity">
    <text evidence="11">Belongs to the ligand-gated ion channel (TC 1.A.9) family.</text>
</comment>
<feature type="transmembrane region" description="Helical" evidence="11">
    <location>
        <begin position="310"/>
        <end position="328"/>
    </location>
</feature>
<comment type="subcellular location">
    <subcellularLocation>
        <location evidence="2">Cell membrane</location>
    </subcellularLocation>
    <subcellularLocation>
        <location evidence="1">Membrane</location>
        <topology evidence="1">Multi-pass membrane protein</topology>
    </subcellularLocation>
</comment>
<comment type="caution">
    <text evidence="14">The sequence shown here is derived from an EMBL/GenBank/DDBJ whole genome shotgun (WGS) entry which is preliminary data.</text>
</comment>
<evidence type="ECO:0000259" key="12">
    <source>
        <dbReference type="Pfam" id="PF02931"/>
    </source>
</evidence>